<dbReference type="InterPro" id="IPR036390">
    <property type="entry name" value="WH_DNA-bd_sf"/>
</dbReference>
<evidence type="ECO:0000313" key="3">
    <source>
        <dbReference type="EMBL" id="SOU43198.1"/>
    </source>
</evidence>
<gene>
    <name evidence="3" type="primary">rep</name>
    <name evidence="3" type="ORF">PCAR9_P0001</name>
</gene>
<organism evidence="3 4">
    <name type="scientific">Pseudoalteromonas carrageenovora IAM 12662</name>
    <dbReference type="NCBI Taxonomy" id="1314868"/>
    <lineage>
        <taxon>Bacteria</taxon>
        <taxon>Pseudomonadati</taxon>
        <taxon>Pseudomonadota</taxon>
        <taxon>Gammaproteobacteria</taxon>
        <taxon>Alteromonadales</taxon>
        <taxon>Pseudoalteromonadaceae</taxon>
        <taxon>Pseudoalteromonas</taxon>
    </lineage>
</organism>
<dbReference type="GO" id="GO:0003887">
    <property type="term" value="F:DNA-directed DNA polymerase activity"/>
    <property type="evidence" value="ECO:0007669"/>
    <property type="project" value="InterPro"/>
</dbReference>
<dbReference type="Pfam" id="PF01051">
    <property type="entry name" value="Rep3_N"/>
    <property type="match status" value="1"/>
</dbReference>
<name>A0A2K4XFU7_PSEVC</name>
<reference evidence="3 4" key="1">
    <citation type="submission" date="2017-11" db="EMBL/GenBank/DDBJ databases">
        <authorList>
            <person name="Han C.G."/>
        </authorList>
    </citation>
    <scope>NUCLEOTIDE SEQUENCE [LARGE SCALE GENOMIC DNA]</scope>
    <source>
        <strain evidence="4">ATCC 43555</strain>
        <plasmid evidence="4">Plasmid pcar9p</plasmid>
    </source>
</reference>
<dbReference type="AlphaFoldDB" id="A0A2K4XFU7"/>
<dbReference type="Gene3D" id="1.10.10.10">
    <property type="entry name" value="Winged helix-like DNA-binding domain superfamily/Winged helix DNA-binding domain"/>
    <property type="match status" value="2"/>
</dbReference>
<evidence type="ECO:0000313" key="4">
    <source>
        <dbReference type="Proteomes" id="UP000238288"/>
    </source>
</evidence>
<dbReference type="Proteomes" id="UP000238288">
    <property type="component" value="Plasmid PCAR9p"/>
</dbReference>
<dbReference type="EMBL" id="LT965930">
    <property type="protein sequence ID" value="SOU43198.1"/>
    <property type="molecule type" value="Genomic_DNA"/>
</dbReference>
<dbReference type="GO" id="GO:0006270">
    <property type="term" value="P:DNA replication initiation"/>
    <property type="evidence" value="ECO:0007669"/>
    <property type="project" value="InterPro"/>
</dbReference>
<dbReference type="InterPro" id="IPR000525">
    <property type="entry name" value="Initiator_Rep_WH1"/>
</dbReference>
<keyword evidence="3" id="KW-0614">Plasmid</keyword>
<dbReference type="SUPFAM" id="SSF46785">
    <property type="entry name" value="Winged helix' DNA-binding domain"/>
    <property type="match status" value="2"/>
</dbReference>
<feature type="domain" description="Initiator Rep protein WH1" evidence="2">
    <location>
        <begin position="21"/>
        <end position="167"/>
    </location>
</feature>
<evidence type="ECO:0000256" key="1">
    <source>
        <dbReference type="ARBA" id="ARBA00038283"/>
    </source>
</evidence>
<dbReference type="InterPro" id="IPR036388">
    <property type="entry name" value="WH-like_DNA-bd_sf"/>
</dbReference>
<geneLocation type="plasmid" evidence="4">
    <name>pcar9p</name>
</geneLocation>
<proteinExistence type="inferred from homology"/>
<comment type="similarity">
    <text evidence="1">Belongs to the initiator RepB protein family.</text>
</comment>
<protein>
    <submittedName>
        <fullName evidence="3">Replication initiation protein</fullName>
    </submittedName>
</protein>
<evidence type="ECO:0000259" key="2">
    <source>
        <dbReference type="Pfam" id="PF01051"/>
    </source>
</evidence>
<sequence>MKMEKKLNPNPISRSNLPKHIKQGHKLVFSRKDLSQREADLFALMMAQMKDSDWEKSTPQYTYTASQLSEWLNISSKHVGSILSPAAERLASYKIGIKVEGTSGDFEFDYKPLFKNIKYKRGMLTMVPNDMLESEYIEYKQGFALITTKTYLDIKQEYAKRLYEILSRFKKDGYEMHYIAIDELKGLFGLLDESGRLKKNKSSFKNNGVFMKRCVRDSIEILRGHPIARKEFLFLESENNDIGYELKTQGKKISEIKFLVRWLNKGTTEELNTHDALNTVKELISKQLIQKEKLSPAELTQLMFAYRYLGQDDEADKVEKALNRSMALNKNTVNEKEKQLRDEVNSLIELTKDIDY</sequence>
<accession>A0A2K4XFU7</accession>